<dbReference type="GO" id="GO:0046983">
    <property type="term" value="F:protein dimerization activity"/>
    <property type="evidence" value="ECO:0007669"/>
    <property type="project" value="InterPro"/>
</dbReference>
<evidence type="ECO:0000313" key="2">
    <source>
        <dbReference type="EMBL" id="KAA6307580.1"/>
    </source>
</evidence>
<keyword evidence="2" id="KW-0645">Protease</keyword>
<reference evidence="2" key="1">
    <citation type="submission" date="2019-03" db="EMBL/GenBank/DDBJ databases">
        <title>Single cell metagenomics reveals metabolic interactions within the superorganism composed of flagellate Streblomastix strix and complex community of Bacteroidetes bacteria on its surface.</title>
        <authorList>
            <person name="Treitli S.C."/>
            <person name="Kolisko M."/>
            <person name="Husnik F."/>
            <person name="Keeling P."/>
            <person name="Hampl V."/>
        </authorList>
    </citation>
    <scope>NUCLEOTIDE SEQUENCE</scope>
    <source>
        <strain evidence="2">STM</strain>
    </source>
</reference>
<evidence type="ECO:0000259" key="1">
    <source>
        <dbReference type="PROSITE" id="PS51902"/>
    </source>
</evidence>
<gene>
    <name evidence="2" type="ORF">EZS27_040747</name>
</gene>
<dbReference type="EMBL" id="SNRY01009068">
    <property type="protein sequence ID" value="KAA6307580.1"/>
    <property type="molecule type" value="Genomic_DNA"/>
</dbReference>
<dbReference type="GO" id="GO:0008233">
    <property type="term" value="F:peptidase activity"/>
    <property type="evidence" value="ECO:0007669"/>
    <property type="project" value="UniProtKB-KW"/>
</dbReference>
<accession>A0A5J4PF90</accession>
<dbReference type="PROSITE" id="PS51902">
    <property type="entry name" value="CLPX_ZB"/>
    <property type="match status" value="1"/>
</dbReference>
<proteinExistence type="predicted"/>
<dbReference type="InterPro" id="IPR010603">
    <property type="entry name" value="Znf_CppX_C4"/>
</dbReference>
<dbReference type="Gene3D" id="6.20.220.10">
    <property type="entry name" value="ClpX chaperone, C4-type zinc finger domain"/>
    <property type="match status" value="1"/>
</dbReference>
<keyword evidence="2" id="KW-0547">Nucleotide-binding</keyword>
<dbReference type="InterPro" id="IPR059188">
    <property type="entry name" value="Znf_CLPX-like"/>
</dbReference>
<sequence>MKNSKTKESGKQCSFCGRYDNETELMITGLNGNICNSCVEQAYEITQEHLKTLDAGNGAKFQAINLKELPKPIEIKKFLDQYIIGQDNAKRFLAVSV</sequence>
<protein>
    <submittedName>
        <fullName evidence="2">ATP-dependent Clp protease ATP-binding subunit ClpX</fullName>
    </submittedName>
</protein>
<feature type="domain" description="ClpX-type ZB" evidence="1">
    <location>
        <begin position="1"/>
        <end position="54"/>
    </location>
</feature>
<dbReference type="InterPro" id="IPR038366">
    <property type="entry name" value="Znf_CppX_C4_sf"/>
</dbReference>
<feature type="non-terminal residue" evidence="2">
    <location>
        <position position="97"/>
    </location>
</feature>
<name>A0A5J4PF90_9ZZZZ</name>
<dbReference type="GO" id="GO:0006508">
    <property type="term" value="P:proteolysis"/>
    <property type="evidence" value="ECO:0007669"/>
    <property type="project" value="UniProtKB-KW"/>
</dbReference>
<comment type="caution">
    <text evidence="2">The sequence shown here is derived from an EMBL/GenBank/DDBJ whole genome shotgun (WGS) entry which is preliminary data.</text>
</comment>
<dbReference type="SMART" id="SM00994">
    <property type="entry name" value="zf-C4_ClpX"/>
    <property type="match status" value="1"/>
</dbReference>
<dbReference type="Pfam" id="PF06689">
    <property type="entry name" value="zf-C4_ClpX"/>
    <property type="match status" value="1"/>
</dbReference>
<dbReference type="SUPFAM" id="SSF57716">
    <property type="entry name" value="Glucocorticoid receptor-like (DNA-binding domain)"/>
    <property type="match status" value="1"/>
</dbReference>
<dbReference type="GO" id="GO:0005524">
    <property type="term" value="F:ATP binding"/>
    <property type="evidence" value="ECO:0007669"/>
    <property type="project" value="UniProtKB-KW"/>
</dbReference>
<organism evidence="2">
    <name type="scientific">termite gut metagenome</name>
    <dbReference type="NCBI Taxonomy" id="433724"/>
    <lineage>
        <taxon>unclassified sequences</taxon>
        <taxon>metagenomes</taxon>
        <taxon>organismal metagenomes</taxon>
    </lineage>
</organism>
<keyword evidence="2" id="KW-0067">ATP-binding</keyword>
<dbReference type="AlphaFoldDB" id="A0A5J4PF90"/>
<dbReference type="GO" id="GO:0008270">
    <property type="term" value="F:zinc ion binding"/>
    <property type="evidence" value="ECO:0007669"/>
    <property type="project" value="InterPro"/>
</dbReference>
<keyword evidence="2" id="KW-0378">Hydrolase</keyword>